<keyword evidence="2" id="KW-1185">Reference proteome</keyword>
<gene>
    <name evidence="1" type="ORF">Srubr_40610</name>
</gene>
<evidence type="ECO:0000313" key="1">
    <source>
        <dbReference type="EMBL" id="GHI54215.1"/>
    </source>
</evidence>
<dbReference type="Proteomes" id="UP000646738">
    <property type="component" value="Unassembled WGS sequence"/>
</dbReference>
<dbReference type="EMBL" id="BNEA01000015">
    <property type="protein sequence ID" value="GHI54215.1"/>
    <property type="molecule type" value="Genomic_DNA"/>
</dbReference>
<reference evidence="2" key="1">
    <citation type="submission" date="2023-07" db="EMBL/GenBank/DDBJ databases">
        <title>Whole genome shotgun sequence of Streptomyces achromogenes subsp. rubradiris NBRC 14000.</title>
        <authorList>
            <person name="Komaki H."/>
            <person name="Tamura T."/>
        </authorList>
    </citation>
    <scope>NUCLEOTIDE SEQUENCE [LARGE SCALE GENOMIC DNA]</scope>
    <source>
        <strain evidence="2">NBRC 14000</strain>
    </source>
</reference>
<name>A0ABQ3REF3_STRRR</name>
<evidence type="ECO:0000313" key="2">
    <source>
        <dbReference type="Proteomes" id="UP000646738"/>
    </source>
</evidence>
<protein>
    <submittedName>
        <fullName evidence="1">Uncharacterized protein</fullName>
    </submittedName>
</protein>
<sequence length="82" mass="9056">MILCFFVFTDGSLNQLVNADSTASRVIVQYVQSMQDPKGIRQRKGDIPHRIDSPSLRVRQPANLRCGPSTPAPECGAVKSWV</sequence>
<organism evidence="1 2">
    <name type="scientific">Streptomyces rubradiris</name>
    <name type="common">Streptomyces achromogenes subsp. rubradiris</name>
    <dbReference type="NCBI Taxonomy" id="285531"/>
    <lineage>
        <taxon>Bacteria</taxon>
        <taxon>Bacillati</taxon>
        <taxon>Actinomycetota</taxon>
        <taxon>Actinomycetes</taxon>
        <taxon>Kitasatosporales</taxon>
        <taxon>Streptomycetaceae</taxon>
        <taxon>Streptomyces</taxon>
    </lineage>
</organism>
<comment type="caution">
    <text evidence="1">The sequence shown here is derived from an EMBL/GenBank/DDBJ whole genome shotgun (WGS) entry which is preliminary data.</text>
</comment>
<proteinExistence type="predicted"/>
<accession>A0ABQ3REF3</accession>